<accession>A0A4Y7K8E4</accession>
<dbReference type="AlphaFoldDB" id="A0A4Y7K8E4"/>
<dbReference type="Proteomes" id="UP000316621">
    <property type="component" value="Chromosome 7"/>
</dbReference>
<proteinExistence type="predicted"/>
<name>A0A4Y7K8E4_PAPSO</name>
<reference evidence="1 2" key="1">
    <citation type="journal article" date="2018" name="Science">
        <title>The opium poppy genome and morphinan production.</title>
        <authorList>
            <person name="Guo L."/>
            <person name="Winzer T."/>
            <person name="Yang X."/>
            <person name="Li Y."/>
            <person name="Ning Z."/>
            <person name="He Z."/>
            <person name="Teodor R."/>
            <person name="Lu Y."/>
            <person name="Bowser T.A."/>
            <person name="Graham I.A."/>
            <person name="Ye K."/>
        </authorList>
    </citation>
    <scope>NUCLEOTIDE SEQUENCE [LARGE SCALE GENOMIC DNA]</scope>
    <source>
        <strain evidence="2">cv. HN1</strain>
        <tissue evidence="1">Leaves</tissue>
    </source>
</reference>
<protein>
    <submittedName>
        <fullName evidence="1">Uncharacterized protein</fullName>
    </submittedName>
</protein>
<keyword evidence="2" id="KW-1185">Reference proteome</keyword>
<dbReference type="Gramene" id="RZC68265">
    <property type="protein sequence ID" value="RZC68265"/>
    <property type="gene ID" value="C5167_031524"/>
</dbReference>
<dbReference type="EMBL" id="CM010721">
    <property type="protein sequence ID" value="RZC68265.1"/>
    <property type="molecule type" value="Genomic_DNA"/>
</dbReference>
<sequence length="194" mass="23056">MVFVGSQILRLEERKIGGFKAWLDFSLEVANWFSTVLEEAVSAGGMKKRWPWREGESSFLCEIRENDAGKYLRIARIKRGDSNRSYALRIPCGDNGCYWAVLYNEINRLLEKNNWIQKPVKILPSREDFAPKLPRKDSDRKYYEDFVRIEGSAWWKKVAKEIRRQMEWEYFIDMKILDDCNAKLLLDKDCWLDL</sequence>
<organism evidence="1 2">
    <name type="scientific">Papaver somniferum</name>
    <name type="common">Opium poppy</name>
    <dbReference type="NCBI Taxonomy" id="3469"/>
    <lineage>
        <taxon>Eukaryota</taxon>
        <taxon>Viridiplantae</taxon>
        <taxon>Streptophyta</taxon>
        <taxon>Embryophyta</taxon>
        <taxon>Tracheophyta</taxon>
        <taxon>Spermatophyta</taxon>
        <taxon>Magnoliopsida</taxon>
        <taxon>Ranunculales</taxon>
        <taxon>Papaveraceae</taxon>
        <taxon>Papaveroideae</taxon>
        <taxon>Papaver</taxon>
    </lineage>
</organism>
<evidence type="ECO:0000313" key="2">
    <source>
        <dbReference type="Proteomes" id="UP000316621"/>
    </source>
</evidence>
<gene>
    <name evidence="1" type="ORF">C5167_031524</name>
</gene>
<evidence type="ECO:0000313" key="1">
    <source>
        <dbReference type="EMBL" id="RZC68265.1"/>
    </source>
</evidence>